<dbReference type="InterPro" id="IPR006860">
    <property type="entry name" value="FecR"/>
</dbReference>
<comment type="caution">
    <text evidence="5">The sequence shown here is derived from an EMBL/GenBank/DDBJ whole genome shotgun (WGS) entry which is preliminary data.</text>
</comment>
<dbReference type="EMBL" id="BAER01000059">
    <property type="protein sequence ID" value="GAC33397.1"/>
    <property type="molecule type" value="Genomic_DNA"/>
</dbReference>
<dbReference type="Gene3D" id="2.60.120.1440">
    <property type="match status" value="1"/>
</dbReference>
<feature type="region of interest" description="Disordered" evidence="1">
    <location>
        <begin position="1"/>
        <end position="23"/>
    </location>
</feature>
<dbReference type="STRING" id="1129793.GPLA_2495"/>
<keyword evidence="2" id="KW-0472">Membrane</keyword>
<dbReference type="PANTHER" id="PTHR30273">
    <property type="entry name" value="PERIPLASMIC SIGNAL SENSOR AND SIGMA FACTOR ACTIVATOR FECR-RELATED"/>
    <property type="match status" value="1"/>
</dbReference>
<protein>
    <submittedName>
        <fullName evidence="5">Transmembrane sensor</fullName>
    </submittedName>
</protein>
<evidence type="ECO:0000259" key="3">
    <source>
        <dbReference type="Pfam" id="PF04773"/>
    </source>
</evidence>
<evidence type="ECO:0000256" key="2">
    <source>
        <dbReference type="SAM" id="Phobius"/>
    </source>
</evidence>
<dbReference type="Pfam" id="PF16220">
    <property type="entry name" value="DUF4880"/>
    <property type="match status" value="1"/>
</dbReference>
<dbReference type="Pfam" id="PF04773">
    <property type="entry name" value="FecR"/>
    <property type="match status" value="1"/>
</dbReference>
<feature type="domain" description="FecR protein" evidence="3">
    <location>
        <begin position="145"/>
        <end position="233"/>
    </location>
</feature>
<dbReference type="OrthoDB" id="9771237at2"/>
<dbReference type="PIRSF" id="PIRSF018266">
    <property type="entry name" value="FecR"/>
    <property type="match status" value="1"/>
</dbReference>
<dbReference type="RefSeq" id="WP_007105176.1">
    <property type="nucleotide sequence ID" value="NZ_BAER01000059.1"/>
</dbReference>
<organism evidence="5 6">
    <name type="scientific">Paraglaciecola polaris LMG 21857</name>
    <dbReference type="NCBI Taxonomy" id="1129793"/>
    <lineage>
        <taxon>Bacteria</taxon>
        <taxon>Pseudomonadati</taxon>
        <taxon>Pseudomonadota</taxon>
        <taxon>Gammaproteobacteria</taxon>
        <taxon>Alteromonadales</taxon>
        <taxon>Alteromonadaceae</taxon>
        <taxon>Paraglaciecola</taxon>
    </lineage>
</organism>
<dbReference type="Gene3D" id="3.55.50.30">
    <property type="match status" value="1"/>
</dbReference>
<dbReference type="AlphaFoldDB" id="K6ZSY8"/>
<dbReference type="Proteomes" id="UP000006322">
    <property type="component" value="Unassembled WGS sequence"/>
</dbReference>
<keyword evidence="2 5" id="KW-0812">Transmembrane</keyword>
<reference evidence="6" key="1">
    <citation type="journal article" date="2014" name="Environ. Microbiol.">
        <title>Comparative genomics of the marine bacterial genus Glaciecola reveals the high degree of genomic diversity and genomic characteristic for cold adaptation.</title>
        <authorList>
            <person name="Qin Q.L."/>
            <person name="Xie B.B."/>
            <person name="Yu Y."/>
            <person name="Shu Y.L."/>
            <person name="Rong J.C."/>
            <person name="Zhang Y.J."/>
            <person name="Zhao D.L."/>
            <person name="Chen X.L."/>
            <person name="Zhang X.Y."/>
            <person name="Chen B."/>
            <person name="Zhou B.C."/>
            <person name="Zhang Y.Z."/>
        </authorList>
    </citation>
    <scope>NUCLEOTIDE SEQUENCE [LARGE SCALE GENOMIC DNA]</scope>
    <source>
        <strain evidence="6">LMG 21857</strain>
    </source>
</reference>
<evidence type="ECO:0000259" key="4">
    <source>
        <dbReference type="Pfam" id="PF16220"/>
    </source>
</evidence>
<accession>K6ZSY8</accession>
<feature type="domain" description="FecR N-terminal" evidence="4">
    <location>
        <begin position="29"/>
        <end position="68"/>
    </location>
</feature>
<dbReference type="PANTHER" id="PTHR30273:SF2">
    <property type="entry name" value="PROTEIN FECR"/>
    <property type="match status" value="1"/>
</dbReference>
<feature type="compositionally biased region" description="Polar residues" evidence="1">
    <location>
        <begin position="10"/>
        <end position="23"/>
    </location>
</feature>
<dbReference type="InterPro" id="IPR012373">
    <property type="entry name" value="Ferrdict_sens_TM"/>
</dbReference>
<keyword evidence="2" id="KW-1133">Transmembrane helix</keyword>
<keyword evidence="6" id="KW-1185">Reference proteome</keyword>
<feature type="transmembrane region" description="Helical" evidence="2">
    <location>
        <begin position="104"/>
        <end position="127"/>
    </location>
</feature>
<evidence type="ECO:0000256" key="1">
    <source>
        <dbReference type="SAM" id="MobiDB-lite"/>
    </source>
</evidence>
<dbReference type="InterPro" id="IPR032623">
    <property type="entry name" value="FecR_N"/>
</dbReference>
<proteinExistence type="predicted"/>
<evidence type="ECO:0000313" key="5">
    <source>
        <dbReference type="EMBL" id="GAC33397.1"/>
    </source>
</evidence>
<sequence length="355" mass="39806">MNIQEKDATDSPSTTLESNKSASSIQQIEAREWLTYLYSGHTCATKRDEFITWLNHNEENRHAFSQSQKVWQTLGMTDSAVRWIEQHASQNSEPSTFTRSKSRLITSASMLAAMAASIALLVVNGVFTTTNSLEITQPPTAFTSSIGENRHITLNDGTDVTLAGNSSILVVINRNERRVNLRKGSAYFDVTHDPSRVFTVTAQHTEVRVRGTAFEVKRSLNNSLKVSVKRGLVDVADLPEQEDQSEHILQLRPNEQLRADINGGFISPITQFNPETEFAWLNERLIYDNVALKNVIMDINRYVKKPVVILDESIKELPITASLTFAQIEPMLAALASAYSIRLTHEDTRSILTKE</sequence>
<gene>
    <name evidence="5" type="primary">fecR</name>
    <name evidence="5" type="ORF">GPLA_2495</name>
</gene>
<evidence type="ECO:0000313" key="6">
    <source>
        <dbReference type="Proteomes" id="UP000006322"/>
    </source>
</evidence>
<name>K6ZSY8_9ALTE</name>
<dbReference type="GO" id="GO:0016989">
    <property type="term" value="F:sigma factor antagonist activity"/>
    <property type="evidence" value="ECO:0007669"/>
    <property type="project" value="TreeGrafter"/>
</dbReference>